<dbReference type="Pfam" id="PF05597">
    <property type="entry name" value="Phasin"/>
    <property type="match status" value="1"/>
</dbReference>
<dbReference type="KEGG" id="hmi:soil367_09215"/>
<evidence type="ECO:0000313" key="2">
    <source>
        <dbReference type="EMBL" id="QCF26094.1"/>
    </source>
</evidence>
<dbReference type="AlphaFoldDB" id="A0A4P7XHY2"/>
<dbReference type="PANTHER" id="PTHR38664:SF1">
    <property type="entry name" value="SLR0058 PROTEIN"/>
    <property type="match status" value="1"/>
</dbReference>
<evidence type="ECO:0000313" key="3">
    <source>
        <dbReference type="Proteomes" id="UP000298049"/>
    </source>
</evidence>
<dbReference type="OrthoDB" id="5801582at2"/>
<feature type="region of interest" description="Disordered" evidence="1">
    <location>
        <begin position="1"/>
        <end position="23"/>
    </location>
</feature>
<dbReference type="Proteomes" id="UP000298049">
    <property type="component" value="Chromosome"/>
</dbReference>
<protein>
    <submittedName>
        <fullName evidence="2">Poly(Hydroxyalkanoate) granule-associated protein</fullName>
    </submittedName>
</protein>
<evidence type="ECO:0000256" key="1">
    <source>
        <dbReference type="SAM" id="MobiDB-lite"/>
    </source>
</evidence>
<dbReference type="EMBL" id="CP031093">
    <property type="protein sequence ID" value="QCF26094.1"/>
    <property type="molecule type" value="Genomic_DNA"/>
</dbReference>
<dbReference type="NCBIfam" id="TIGR01837">
    <property type="entry name" value="PHA_granule_1"/>
    <property type="match status" value="1"/>
</dbReference>
<accession>A0A4P7XHY2</accession>
<organism evidence="2 3">
    <name type="scientific">Hydrocarboniclastica marina</name>
    <dbReference type="NCBI Taxonomy" id="2259620"/>
    <lineage>
        <taxon>Bacteria</taxon>
        <taxon>Pseudomonadati</taxon>
        <taxon>Pseudomonadota</taxon>
        <taxon>Gammaproteobacteria</taxon>
        <taxon>Alteromonadales</taxon>
        <taxon>Alteromonadaceae</taxon>
        <taxon>Hydrocarboniclastica</taxon>
    </lineage>
</organism>
<sequence>MSKKPEDNQAPVPTNAEEETPVQMADRIKGSARQIWLAGLGAYTKAEEDTGKFFERLVREGEEIETRTRGAVGRQVRAVEDRVGEVKHRATESWDRLESVFDQRVSKALGRLGIPSRREIRELEARVSELEAALEQRRKNGE</sequence>
<dbReference type="RefSeq" id="WP_136548817.1">
    <property type="nucleotide sequence ID" value="NZ_CP031093.1"/>
</dbReference>
<gene>
    <name evidence="2" type="ORF">soil367_09215</name>
</gene>
<proteinExistence type="predicted"/>
<dbReference type="InterPro" id="IPR008769">
    <property type="entry name" value="PhaF_PhaI"/>
</dbReference>
<keyword evidence="3" id="KW-1185">Reference proteome</keyword>
<dbReference type="PANTHER" id="PTHR38664">
    <property type="entry name" value="SLR0058 PROTEIN"/>
    <property type="match status" value="1"/>
</dbReference>
<reference evidence="2 3" key="1">
    <citation type="submission" date="2018-07" db="EMBL/GenBank/DDBJ databases">
        <title>Marsedoiliclastica nanhaica gen. nov. sp. nov., a novel marine hydrocarbonoclastic bacterium isolated from an in-situ enriched hydrocarbon-degrading consortium in deep-sea sediment.</title>
        <authorList>
            <person name="Dong C."/>
            <person name="Ma T."/>
            <person name="Liu R."/>
            <person name="Shao Z."/>
        </authorList>
    </citation>
    <scope>NUCLEOTIDE SEQUENCE [LARGE SCALE GENOMIC DNA]</scope>
    <source>
        <strain evidence="3">soil36-7</strain>
    </source>
</reference>
<name>A0A4P7XHY2_9ALTE</name>